<dbReference type="AlphaFoldDB" id="A0A845RCX8"/>
<reference evidence="3 4" key="1">
    <citation type="submission" date="2018-08" db="EMBL/GenBank/DDBJ databases">
        <title>Murine metabolic-syndrome-specific gut microbial biobank.</title>
        <authorList>
            <person name="Liu C."/>
        </authorList>
    </citation>
    <scope>NUCLEOTIDE SEQUENCE [LARGE SCALE GENOMIC DNA]</scope>
    <source>
        <strain evidence="3 4">X69</strain>
    </source>
</reference>
<organism evidence="3 4">
    <name type="scientific">Anaerotruncus colihominis</name>
    <dbReference type="NCBI Taxonomy" id="169435"/>
    <lineage>
        <taxon>Bacteria</taxon>
        <taxon>Bacillati</taxon>
        <taxon>Bacillota</taxon>
        <taxon>Clostridia</taxon>
        <taxon>Eubacteriales</taxon>
        <taxon>Oscillospiraceae</taxon>
        <taxon>Anaerotruncus</taxon>
    </lineage>
</organism>
<dbReference type="Pfam" id="PF25191">
    <property type="entry name" value="DUF7832"/>
    <property type="match status" value="1"/>
</dbReference>
<evidence type="ECO:0000259" key="2">
    <source>
        <dbReference type="Pfam" id="PF25191"/>
    </source>
</evidence>
<evidence type="ECO:0000313" key="4">
    <source>
        <dbReference type="Proteomes" id="UP000446348"/>
    </source>
</evidence>
<evidence type="ECO:0000259" key="1">
    <source>
        <dbReference type="Pfam" id="PF14062"/>
    </source>
</evidence>
<dbReference type="InterPro" id="IPR025349">
    <property type="entry name" value="DUF4253"/>
</dbReference>
<feature type="domain" description="DUF7832" evidence="2">
    <location>
        <begin position="1"/>
        <end position="119"/>
    </location>
</feature>
<gene>
    <name evidence="3" type="ORF">D3Z39_03840</name>
</gene>
<feature type="domain" description="DUF4253" evidence="1">
    <location>
        <begin position="313"/>
        <end position="420"/>
    </location>
</feature>
<dbReference type="InterPro" id="IPR057154">
    <property type="entry name" value="DUF7832"/>
</dbReference>
<proteinExistence type="predicted"/>
<comment type="caution">
    <text evidence="3">The sequence shown here is derived from an EMBL/GenBank/DDBJ whole genome shotgun (WGS) entry which is preliminary data.</text>
</comment>
<accession>A0A845RCX8</accession>
<evidence type="ECO:0000313" key="3">
    <source>
        <dbReference type="EMBL" id="NBI78016.1"/>
    </source>
</evidence>
<name>A0A845RCX8_9FIRM</name>
<sequence>MDGAIAHLENIKEKNLPVDEITAYNHLAIYLRWCMEHDLMSAGFLQCYGMIAGQAKAHPEKVLLREFLRDVLDGLLLRSYFNEQGAAFADYYYGEGGAPYFPADIDDYALTYFGQARYHSDEFQDEAYLFVPFDEDYYQGMARVIGRRWSVWQQNGQVLEDAEPSDLAKAMMAYLDCPCQYFPPMTDDDPITAAYGYARRRGQSEGYIPVLVTVDDTLWECLIMNSDPDSDGADGFSFDPIRVSQYRQAILARPVEDGKAVLDQLIVERREEAEDDDMDWPAEILGETGGGEKNDRFLSYWSYSTGKTLPLILAKIPARHPWEVFAYLPFGGWNECPNTPELMAIAKHWYKQHGAVPAAMTHDELEFSLPVPVPREQAIQLALEQYGFCPDVVDQGGEGATVGTLADTLSRSAAWYFWWD</sequence>
<dbReference type="EMBL" id="QXWZ01000004">
    <property type="protein sequence ID" value="NBI78016.1"/>
    <property type="molecule type" value="Genomic_DNA"/>
</dbReference>
<dbReference type="Proteomes" id="UP000446348">
    <property type="component" value="Unassembled WGS sequence"/>
</dbReference>
<dbReference type="OrthoDB" id="4827574at2"/>
<dbReference type="Pfam" id="PF14062">
    <property type="entry name" value="DUF4253"/>
    <property type="match status" value="1"/>
</dbReference>
<protein>
    <submittedName>
        <fullName evidence="3">DUF4253 domain-containing protein</fullName>
    </submittedName>
</protein>